<feature type="transmembrane region" description="Helical" evidence="1">
    <location>
        <begin position="190"/>
        <end position="209"/>
    </location>
</feature>
<dbReference type="STRING" id="576137.A0A1L7XCJ3"/>
<keyword evidence="1" id="KW-0812">Transmembrane</keyword>
<feature type="transmembrane region" description="Helical" evidence="1">
    <location>
        <begin position="381"/>
        <end position="399"/>
    </location>
</feature>
<evidence type="ECO:0000256" key="1">
    <source>
        <dbReference type="SAM" id="Phobius"/>
    </source>
</evidence>
<dbReference type="EMBL" id="FJOG01000021">
    <property type="protein sequence ID" value="CZR62754.1"/>
    <property type="molecule type" value="Genomic_DNA"/>
</dbReference>
<reference evidence="2 3" key="1">
    <citation type="submission" date="2016-03" db="EMBL/GenBank/DDBJ databases">
        <authorList>
            <person name="Ploux O."/>
        </authorList>
    </citation>
    <scope>NUCLEOTIDE SEQUENCE [LARGE SCALE GENOMIC DNA]</scope>
    <source>
        <strain evidence="2 3">UAMH 11012</strain>
    </source>
</reference>
<name>A0A1L7XCJ3_9HELO</name>
<feature type="transmembrane region" description="Helical" evidence="1">
    <location>
        <begin position="320"/>
        <end position="339"/>
    </location>
</feature>
<proteinExistence type="predicted"/>
<accession>A0A1L7XCJ3</accession>
<feature type="transmembrane region" description="Helical" evidence="1">
    <location>
        <begin position="290"/>
        <end position="308"/>
    </location>
</feature>
<sequence>MSPFQNSTLPDHSKVGWVDQPSQRGTIDIIWSCLLVIFISTWTVLHTNLPTPGESYWSILIRKARWSAFTIYAPEAVTMIAACQRASAKRSMEQMQAIGARHWTVVHGFFADSGGFMLHSPDMPPFPVNSRAIYYLVNKKYIDAPSATKEDIQDHSKSDRFAKVVAIVQGTYMIAQTIARAIQHMEISNLELTTVAFVLCTSFTFLFWIDKPQGVERAFDLKTTTPIRTILTEAGPVARAPYADTPMDFVEQPGWSQWKRRPIFSHVGIPVRPLQRFPNDYAVAPQTLRLAIPLWLLTLVHASCHILAWNFPFPTNWERWIWRGSSVTMSGVMLIWGFAEVMSVKPGFDLTMTLLGIWEKKASRNTCFRNWAVDGPGTLSAILYGLARTLLVIETFASLRRMNSSAYYTVDWTQFIPHFSPF</sequence>
<keyword evidence="1" id="KW-1133">Transmembrane helix</keyword>
<dbReference type="AlphaFoldDB" id="A0A1L7XCJ3"/>
<protein>
    <submittedName>
        <fullName evidence="2">Uncharacterized protein</fullName>
    </submittedName>
</protein>
<keyword evidence="1" id="KW-0472">Membrane</keyword>
<feature type="transmembrane region" description="Helical" evidence="1">
    <location>
        <begin position="29"/>
        <end position="45"/>
    </location>
</feature>
<evidence type="ECO:0000313" key="2">
    <source>
        <dbReference type="EMBL" id="CZR62754.1"/>
    </source>
</evidence>
<organism evidence="2 3">
    <name type="scientific">Phialocephala subalpina</name>
    <dbReference type="NCBI Taxonomy" id="576137"/>
    <lineage>
        <taxon>Eukaryota</taxon>
        <taxon>Fungi</taxon>
        <taxon>Dikarya</taxon>
        <taxon>Ascomycota</taxon>
        <taxon>Pezizomycotina</taxon>
        <taxon>Leotiomycetes</taxon>
        <taxon>Helotiales</taxon>
        <taxon>Mollisiaceae</taxon>
        <taxon>Phialocephala</taxon>
        <taxon>Phialocephala fortinii species complex</taxon>
    </lineage>
</organism>
<keyword evidence="3" id="KW-1185">Reference proteome</keyword>
<gene>
    <name evidence="2" type="ORF">PAC_12651</name>
</gene>
<dbReference type="PANTHER" id="PTHR35043">
    <property type="entry name" value="TRANSCRIPTION FACTOR DOMAIN-CONTAINING PROTEIN"/>
    <property type="match status" value="1"/>
</dbReference>
<dbReference type="OrthoDB" id="3061561at2759"/>
<evidence type="ECO:0000313" key="3">
    <source>
        <dbReference type="Proteomes" id="UP000184330"/>
    </source>
</evidence>
<dbReference type="PANTHER" id="PTHR35043:SF8">
    <property type="entry name" value="DUF4220 DOMAIN-CONTAINING PROTEIN"/>
    <property type="match status" value="1"/>
</dbReference>
<dbReference type="Proteomes" id="UP000184330">
    <property type="component" value="Unassembled WGS sequence"/>
</dbReference>